<keyword evidence="14" id="KW-0966">Cell projection</keyword>
<evidence type="ECO:0000313" key="14">
    <source>
        <dbReference type="EMBL" id="AQS56890.1"/>
    </source>
</evidence>
<evidence type="ECO:0000256" key="10">
    <source>
        <dbReference type="SAM" id="Coils"/>
    </source>
</evidence>
<dbReference type="PANTHER" id="PTHR30534:SF0">
    <property type="entry name" value="FLAGELLAR MOTOR SWITCH PROTEIN FLIG"/>
    <property type="match status" value="1"/>
</dbReference>
<evidence type="ECO:0000259" key="13">
    <source>
        <dbReference type="Pfam" id="PF14842"/>
    </source>
</evidence>
<evidence type="ECO:0000256" key="3">
    <source>
        <dbReference type="ARBA" id="ARBA00010299"/>
    </source>
</evidence>
<dbReference type="PIRSF" id="PIRSF003161">
    <property type="entry name" value="FliG"/>
    <property type="match status" value="1"/>
</dbReference>
<dbReference type="PRINTS" id="PR00954">
    <property type="entry name" value="FLGMOTORFLIG"/>
</dbReference>
<evidence type="ECO:0000256" key="9">
    <source>
        <dbReference type="ARBA" id="ARBA00023143"/>
    </source>
</evidence>
<evidence type="ECO:0000259" key="12">
    <source>
        <dbReference type="Pfam" id="PF14841"/>
    </source>
</evidence>
<dbReference type="GO" id="GO:0009425">
    <property type="term" value="C:bacterial-type flagellum basal body"/>
    <property type="evidence" value="ECO:0007669"/>
    <property type="project" value="UniProtKB-SubCell"/>
</dbReference>
<keyword evidence="14" id="KW-0969">Cilium</keyword>
<dbReference type="OrthoDB" id="9780302at2"/>
<feature type="domain" description="Flagellar motor switch protein FliG middle" evidence="12">
    <location>
        <begin position="117"/>
        <end position="190"/>
    </location>
</feature>
<keyword evidence="15" id="KW-1185">Reference proteome</keyword>
<dbReference type="Proteomes" id="UP000188603">
    <property type="component" value="Chromosome"/>
</dbReference>
<comment type="subcellular location">
    <subcellularLocation>
        <location evidence="1">Bacterial flagellum basal body</location>
    </subcellularLocation>
    <subcellularLocation>
        <location evidence="2">Cell membrane</location>
        <topology evidence="2">Peripheral membrane protein</topology>
        <orientation evidence="2">Cytoplasmic side</orientation>
    </subcellularLocation>
</comment>
<gene>
    <name evidence="14" type="ORF">B0W44_15175</name>
</gene>
<dbReference type="InterPro" id="IPR032779">
    <property type="entry name" value="FliG_M"/>
</dbReference>
<keyword evidence="5" id="KW-1003">Cell membrane</keyword>
<sequence>MALPSTLSGRQKSAILLIALGTDIAAEIYKHLSEEEVEQLSLEIANVQKVSNEEKQNVLREFHEICIAQEYISKGGIHYAKDVLEKAYGEEKAIEIINRLTSTLQVRPFDLARKSDPSQIMNFIQNEHPQTIALVLSYLQPEQAAVILSELPDEMQANIARRIALMESTSPEVLKQVEHVLEQKLSTTFSHDYTEAGGVETVVNILNGVDRSTEKTILESLEIEDPELAEEVKKRMFVFEDIVNLDNRSIQRVIREVDHNDLQLALKVASEEVKDVIFKNMSKRMAETFQEDMEYMGPVRLRDVEEAQTRIVSTIRRLEELGEVIIVRGGDDLVV</sequence>
<dbReference type="InterPro" id="IPR011002">
    <property type="entry name" value="FliG_a-hlx"/>
</dbReference>
<keyword evidence="9" id="KW-0975">Bacterial flagellum</keyword>
<dbReference type="FunFam" id="1.10.220.30:FF:000001">
    <property type="entry name" value="Flagellar motor switch protein FliG"/>
    <property type="match status" value="1"/>
</dbReference>
<dbReference type="InterPro" id="IPR023087">
    <property type="entry name" value="Flg_Motor_Flig_C"/>
</dbReference>
<evidence type="ECO:0000256" key="1">
    <source>
        <dbReference type="ARBA" id="ARBA00004117"/>
    </source>
</evidence>
<dbReference type="PANTHER" id="PTHR30534">
    <property type="entry name" value="FLAGELLAR MOTOR SWITCH PROTEIN FLIG"/>
    <property type="match status" value="1"/>
</dbReference>
<keyword evidence="10" id="KW-0175">Coiled coil</keyword>
<evidence type="ECO:0000256" key="8">
    <source>
        <dbReference type="ARBA" id="ARBA00023136"/>
    </source>
</evidence>
<feature type="coiled-coil region" evidence="10">
    <location>
        <begin position="30"/>
        <end position="57"/>
    </location>
</feature>
<dbReference type="AlphaFoldDB" id="A0A1U9KA31"/>
<name>A0A1U9KA31_9BACL</name>
<dbReference type="InterPro" id="IPR000090">
    <property type="entry name" value="Flg_Motor_Flig"/>
</dbReference>
<dbReference type="GO" id="GO:0071973">
    <property type="term" value="P:bacterial-type flagellum-dependent cell motility"/>
    <property type="evidence" value="ECO:0007669"/>
    <property type="project" value="InterPro"/>
</dbReference>
<feature type="domain" description="Flagellar motor switch protein FliG C-terminal" evidence="11">
    <location>
        <begin position="219"/>
        <end position="326"/>
    </location>
</feature>
<dbReference type="Gene3D" id="1.10.220.30">
    <property type="match status" value="3"/>
</dbReference>
<dbReference type="Pfam" id="PF14842">
    <property type="entry name" value="FliG_N"/>
    <property type="match status" value="1"/>
</dbReference>
<dbReference type="InterPro" id="IPR028263">
    <property type="entry name" value="FliG_N"/>
</dbReference>
<dbReference type="NCBIfam" id="TIGR00207">
    <property type="entry name" value="fliG"/>
    <property type="match status" value="1"/>
</dbReference>
<evidence type="ECO:0000256" key="6">
    <source>
        <dbReference type="ARBA" id="ARBA00022500"/>
    </source>
</evidence>
<dbReference type="GO" id="GO:0006935">
    <property type="term" value="P:chemotaxis"/>
    <property type="evidence" value="ECO:0007669"/>
    <property type="project" value="UniProtKB-KW"/>
</dbReference>
<keyword evidence="14" id="KW-0282">Flagellum</keyword>
<evidence type="ECO:0000256" key="7">
    <source>
        <dbReference type="ARBA" id="ARBA00022779"/>
    </source>
</evidence>
<dbReference type="RefSeq" id="WP_077720761.1">
    <property type="nucleotide sequence ID" value="NZ_CP019699.1"/>
</dbReference>
<keyword evidence="6" id="KW-0145">Chemotaxis</keyword>
<proteinExistence type="inferred from homology"/>
<dbReference type="KEGG" id="ntr:B0W44_15175"/>
<evidence type="ECO:0000259" key="11">
    <source>
        <dbReference type="Pfam" id="PF01706"/>
    </source>
</evidence>
<evidence type="ECO:0000256" key="2">
    <source>
        <dbReference type="ARBA" id="ARBA00004413"/>
    </source>
</evidence>
<dbReference type="GO" id="GO:0005886">
    <property type="term" value="C:plasma membrane"/>
    <property type="evidence" value="ECO:0007669"/>
    <property type="project" value="UniProtKB-SubCell"/>
</dbReference>
<evidence type="ECO:0000313" key="15">
    <source>
        <dbReference type="Proteomes" id="UP000188603"/>
    </source>
</evidence>
<dbReference type="SUPFAM" id="SSF48029">
    <property type="entry name" value="FliG"/>
    <property type="match status" value="2"/>
</dbReference>
<comment type="similarity">
    <text evidence="3">Belongs to the FliG family.</text>
</comment>
<reference evidence="14 15" key="1">
    <citation type="journal article" date="2015" name="Int. J. Syst. Evol. Microbiol.">
        <title>Novibacillus thermophilus gen. nov., sp. nov., a Gram-staining-negative and moderately thermophilic member of the family Thermoactinomycetaceae.</title>
        <authorList>
            <person name="Yang G."/>
            <person name="Chen J."/>
            <person name="Zhou S."/>
        </authorList>
    </citation>
    <scope>NUCLEOTIDE SEQUENCE [LARGE SCALE GENOMIC DNA]</scope>
    <source>
        <strain evidence="14 15">SG-1</strain>
    </source>
</reference>
<dbReference type="GO" id="GO:0003774">
    <property type="term" value="F:cytoskeletal motor activity"/>
    <property type="evidence" value="ECO:0007669"/>
    <property type="project" value="InterPro"/>
</dbReference>
<evidence type="ECO:0000256" key="4">
    <source>
        <dbReference type="ARBA" id="ARBA00021870"/>
    </source>
</evidence>
<dbReference type="EMBL" id="CP019699">
    <property type="protein sequence ID" value="AQS56890.1"/>
    <property type="molecule type" value="Genomic_DNA"/>
</dbReference>
<keyword evidence="7" id="KW-0283">Flagellar rotation</keyword>
<feature type="domain" description="Flagellar motor switch protein FliG N-terminal" evidence="13">
    <location>
        <begin position="7"/>
        <end position="109"/>
    </location>
</feature>
<evidence type="ECO:0000256" key="5">
    <source>
        <dbReference type="ARBA" id="ARBA00022475"/>
    </source>
</evidence>
<protein>
    <recommendedName>
        <fullName evidence="4">Flagellar motor switch protein FliG</fullName>
    </recommendedName>
</protein>
<organism evidence="14 15">
    <name type="scientific">Novibacillus thermophilus</name>
    <dbReference type="NCBI Taxonomy" id="1471761"/>
    <lineage>
        <taxon>Bacteria</taxon>
        <taxon>Bacillati</taxon>
        <taxon>Bacillota</taxon>
        <taxon>Bacilli</taxon>
        <taxon>Bacillales</taxon>
        <taxon>Thermoactinomycetaceae</taxon>
        <taxon>Novibacillus</taxon>
    </lineage>
</organism>
<accession>A0A1U9KA31</accession>
<dbReference type="STRING" id="1471761.B0W44_15175"/>
<keyword evidence="8" id="KW-0472">Membrane</keyword>
<dbReference type="Pfam" id="PF14841">
    <property type="entry name" value="FliG_M"/>
    <property type="match status" value="1"/>
</dbReference>
<dbReference type="Pfam" id="PF01706">
    <property type="entry name" value="FliG_C"/>
    <property type="match status" value="1"/>
</dbReference>